<accession>A0A377GVQ7</accession>
<dbReference type="OrthoDB" id="87679at2"/>
<keyword evidence="2" id="KW-1185">Reference proteome</keyword>
<dbReference type="Proteomes" id="UP000255328">
    <property type="component" value="Unassembled WGS sequence"/>
</dbReference>
<protein>
    <submittedName>
        <fullName evidence="1">Uncharacterized protein</fullName>
    </submittedName>
</protein>
<evidence type="ECO:0000313" key="2">
    <source>
        <dbReference type="Proteomes" id="UP000255328"/>
    </source>
</evidence>
<organism evidence="1 2">
    <name type="scientific">Fusobacterium necrogenes</name>
    <dbReference type="NCBI Taxonomy" id="858"/>
    <lineage>
        <taxon>Bacteria</taxon>
        <taxon>Fusobacteriati</taxon>
        <taxon>Fusobacteriota</taxon>
        <taxon>Fusobacteriia</taxon>
        <taxon>Fusobacteriales</taxon>
        <taxon>Fusobacteriaceae</taxon>
        <taxon>Fusobacterium</taxon>
    </lineage>
</organism>
<dbReference type="AlphaFoldDB" id="A0A377GVQ7"/>
<evidence type="ECO:0000313" key="1">
    <source>
        <dbReference type="EMBL" id="STO30704.1"/>
    </source>
</evidence>
<name>A0A377GVQ7_9FUSO</name>
<reference evidence="1 2" key="1">
    <citation type="submission" date="2018-06" db="EMBL/GenBank/DDBJ databases">
        <authorList>
            <consortium name="Pathogen Informatics"/>
            <person name="Doyle S."/>
        </authorList>
    </citation>
    <scope>NUCLEOTIDE SEQUENCE [LARGE SCALE GENOMIC DNA]</scope>
    <source>
        <strain evidence="1 2">NCTC10723</strain>
    </source>
</reference>
<dbReference type="EMBL" id="UGGU01000003">
    <property type="protein sequence ID" value="STO30704.1"/>
    <property type="molecule type" value="Genomic_DNA"/>
</dbReference>
<proteinExistence type="predicted"/>
<sequence length="198" mass="23235">MKTSKNKAFILLSTLLLTIFLSWNFLIGYKIIFRKGERLSSHFSTIQIDSELHNLRILIYDELHKIDQILSSGSYENAAEYIGIDEKYTRIWFGNNDNNYSKNRYFLYRLRFNGKICYKFSDSGKVNFKEIILINLYSNPYTINTVTIEMKKTLSNPEDNTLISFLAKIDLLYEKGNKNPLNPNLETLKEFVVNIENN</sequence>
<dbReference type="RefSeq" id="WP_115268364.1">
    <property type="nucleotide sequence ID" value="NZ_UGGU01000003.1"/>
</dbReference>
<gene>
    <name evidence="1" type="ORF">NCTC10723_00132</name>
</gene>